<proteinExistence type="predicted"/>
<name>A0A498CNX2_9FIRM</name>
<dbReference type="InterPro" id="IPR055377">
    <property type="entry name" value="GH3_M"/>
</dbReference>
<dbReference type="AlphaFoldDB" id="A0A498CNX2"/>
<reference evidence="2 3" key="1">
    <citation type="submission" date="2018-10" db="EMBL/GenBank/DDBJ databases">
        <title>Anaerotruncus faecis sp. nov., isolated from human feces.</title>
        <authorList>
            <person name="Wang Y.-J."/>
        </authorList>
    </citation>
    <scope>NUCLEOTIDE SEQUENCE [LARGE SCALE GENOMIC DNA]</scope>
    <source>
        <strain evidence="2 3">22A2-44</strain>
    </source>
</reference>
<keyword evidence="3" id="KW-1185">Reference proteome</keyword>
<evidence type="ECO:0000313" key="3">
    <source>
        <dbReference type="Proteomes" id="UP000276301"/>
    </source>
</evidence>
<organism evidence="2 3">
    <name type="scientific">Anaerotruncus massiliensis</name>
    <name type="common">ex Liu et al. 2021</name>
    <dbReference type="NCBI Taxonomy" id="2321404"/>
    <lineage>
        <taxon>Bacteria</taxon>
        <taxon>Bacillati</taxon>
        <taxon>Bacillota</taxon>
        <taxon>Clostridia</taxon>
        <taxon>Eubacteriales</taxon>
        <taxon>Oscillospiraceae</taxon>
        <taxon>Anaerotruncus</taxon>
    </lineage>
</organism>
<dbReference type="InterPro" id="IPR004993">
    <property type="entry name" value="GH3"/>
</dbReference>
<feature type="domain" description="GH3 middle" evidence="1">
    <location>
        <begin position="312"/>
        <end position="396"/>
    </location>
</feature>
<sequence>MNFEEKLRNQQYDDLWQEYCGFLDLDIGGYMQIQRRLMEEQIGLWSASALGKKLLDGGRPRTVEEFRRAVPLTTFEDYADVLLQKRSEMLPAEPVVWIQTTWEGGKHPIKLAPYTRGMLDVFKRNMVAALMLATSKRPGQFSIAPCDRTLYGLAPLPYVTGLFPLMLDEELPLRFLPPVDEAVKMSFGERNKKGFALGLQNGLDLFFGLSSVISYITTSFTAGGGKSKKNLLQYSPAMVCRYLAASYRAKRDGRTVQPKDIFRLKALICAGTDTSYYKPSLEEAWGVRPMEIYAGTEPTLMATETWARNGLVFFPDNCFYEFIPEGEMYKNLDDRTYQPKTCLMDELTANQNYEVVITVLKGGAFVRYRVGDVFRCLSTGGEQEGARLPRFTFVDRIPTVIDIGGFTRITEDTISDVVRLSGLGIHDWAARKEYSADNRPYLHLYLEIASGSLEVMAVSKQLLREHLSVYFKYFDNDYNDLKKMLGIEPLQITILRTGTFDAFRRATGQEVRRINESSFRISELLRFQERDYPLERGVVTP</sequence>
<comment type="caution">
    <text evidence="2">The sequence shown here is derived from an EMBL/GenBank/DDBJ whole genome shotgun (WGS) entry which is preliminary data.</text>
</comment>
<protein>
    <submittedName>
        <fullName evidence="2">Auxin-responsive protein</fullName>
    </submittedName>
</protein>
<gene>
    <name evidence="2" type="ORF">D4A47_11725</name>
</gene>
<evidence type="ECO:0000259" key="1">
    <source>
        <dbReference type="Pfam" id="PF23571"/>
    </source>
</evidence>
<dbReference type="PANTHER" id="PTHR31901">
    <property type="entry name" value="GH3 DOMAIN-CONTAINING PROTEIN"/>
    <property type="match status" value="1"/>
</dbReference>
<dbReference type="GO" id="GO:0005737">
    <property type="term" value="C:cytoplasm"/>
    <property type="evidence" value="ECO:0007669"/>
    <property type="project" value="TreeGrafter"/>
</dbReference>
<dbReference type="Pfam" id="PF23571">
    <property type="entry name" value="GH3_M"/>
    <property type="match status" value="1"/>
</dbReference>
<dbReference type="Gene3D" id="3.40.50.12780">
    <property type="entry name" value="N-terminal domain of ligase-like"/>
    <property type="match status" value="1"/>
</dbReference>
<evidence type="ECO:0000313" key="2">
    <source>
        <dbReference type="EMBL" id="RLL08698.1"/>
    </source>
</evidence>
<dbReference type="GO" id="GO:0016881">
    <property type="term" value="F:acid-amino acid ligase activity"/>
    <property type="evidence" value="ECO:0007669"/>
    <property type="project" value="TreeGrafter"/>
</dbReference>
<dbReference type="Proteomes" id="UP000276301">
    <property type="component" value="Unassembled WGS sequence"/>
</dbReference>
<dbReference type="EMBL" id="RCHT01000030">
    <property type="protein sequence ID" value="RLL08698.1"/>
    <property type="molecule type" value="Genomic_DNA"/>
</dbReference>
<accession>A0A498CNX2</accession>
<dbReference type="InterPro" id="IPR042099">
    <property type="entry name" value="ANL_N_sf"/>
</dbReference>
<dbReference type="PANTHER" id="PTHR31901:SF9">
    <property type="entry name" value="GH3 DOMAIN-CONTAINING PROTEIN"/>
    <property type="match status" value="1"/>
</dbReference>